<feature type="domain" description="S1 motif" evidence="2">
    <location>
        <begin position="164"/>
        <end position="224"/>
    </location>
</feature>
<dbReference type="PANTHER" id="PTHR37296">
    <property type="entry name" value="CONSERVED VIRULENCE FACTOR B"/>
    <property type="match status" value="1"/>
</dbReference>
<accession>C9LLJ1</accession>
<dbReference type="Gene3D" id="1.10.10.10">
    <property type="entry name" value="Winged helix-like DNA-binding domain superfamily/Winged helix DNA-binding domain"/>
    <property type="match status" value="1"/>
</dbReference>
<comment type="similarity">
    <text evidence="1">Belongs to the CvfB family.</text>
</comment>
<dbReference type="InterPro" id="IPR003029">
    <property type="entry name" value="S1_domain"/>
</dbReference>
<evidence type="ECO:0000313" key="4">
    <source>
        <dbReference type="Proteomes" id="UP000004736"/>
    </source>
</evidence>
<dbReference type="Pfam" id="PF13509">
    <property type="entry name" value="S1_2"/>
    <property type="match status" value="2"/>
</dbReference>
<dbReference type="Pfam" id="PF17783">
    <property type="entry name" value="WHD_CvfB"/>
    <property type="match status" value="1"/>
</dbReference>
<keyword evidence="4" id="KW-1185">Reference proteome</keyword>
<dbReference type="Gene3D" id="2.40.50.140">
    <property type="entry name" value="Nucleic acid-binding proteins"/>
    <property type="match status" value="2"/>
</dbReference>
<dbReference type="PROSITE" id="PS50126">
    <property type="entry name" value="S1"/>
    <property type="match status" value="1"/>
</dbReference>
<reference evidence="3" key="1">
    <citation type="submission" date="2009-09" db="EMBL/GenBank/DDBJ databases">
        <authorList>
            <person name="Weinstock G."/>
            <person name="Sodergren E."/>
            <person name="Clifton S."/>
            <person name="Fulton L."/>
            <person name="Fulton B."/>
            <person name="Courtney L."/>
            <person name="Fronick C."/>
            <person name="Harrison M."/>
            <person name="Strong C."/>
            <person name="Farmer C."/>
            <person name="Delahaunty K."/>
            <person name="Markovic C."/>
            <person name="Hall O."/>
            <person name="Minx P."/>
            <person name="Tomlinson C."/>
            <person name="Mitreva M."/>
            <person name="Nelson J."/>
            <person name="Hou S."/>
            <person name="Wollam A."/>
            <person name="Pepin K.H."/>
            <person name="Johnson M."/>
            <person name="Bhonagiri V."/>
            <person name="Nash W.E."/>
            <person name="Warren W."/>
            <person name="Chinwalla A."/>
            <person name="Mardis E.R."/>
            <person name="Wilson R.K."/>
        </authorList>
    </citation>
    <scope>NUCLEOTIDE SEQUENCE [LARGE SCALE GENOMIC DNA]</scope>
    <source>
        <strain evidence="3">DSM 15470</strain>
    </source>
</reference>
<organism evidence="3 4">
    <name type="scientific">Dialister invisus DSM 15470</name>
    <dbReference type="NCBI Taxonomy" id="592028"/>
    <lineage>
        <taxon>Bacteria</taxon>
        <taxon>Bacillati</taxon>
        <taxon>Bacillota</taxon>
        <taxon>Negativicutes</taxon>
        <taxon>Veillonellales</taxon>
        <taxon>Veillonellaceae</taxon>
        <taxon>Dialister</taxon>
    </lineage>
</organism>
<dbReference type="SUPFAM" id="SSF50249">
    <property type="entry name" value="Nucleic acid-binding proteins"/>
    <property type="match status" value="2"/>
</dbReference>
<dbReference type="InterPro" id="IPR012340">
    <property type="entry name" value="NA-bd_OB-fold"/>
</dbReference>
<dbReference type="InterPro" id="IPR048587">
    <property type="entry name" value="CvfB_S1_3rd"/>
</dbReference>
<dbReference type="InterPro" id="IPR039566">
    <property type="entry name" value="CvfB_S1_st"/>
</dbReference>
<protein>
    <submittedName>
        <fullName evidence="3">S1 RNA binding domain protein</fullName>
    </submittedName>
</protein>
<dbReference type="PIRSF" id="PIRSF012524">
    <property type="entry name" value="YitL_S1"/>
    <property type="match status" value="1"/>
</dbReference>
<dbReference type="GO" id="GO:0003676">
    <property type="term" value="F:nucleic acid binding"/>
    <property type="evidence" value="ECO:0007669"/>
    <property type="project" value="InterPro"/>
</dbReference>
<dbReference type="HOGENOM" id="CLU_064885_0_1_9"/>
<dbReference type="SMART" id="SM00316">
    <property type="entry name" value="S1"/>
    <property type="match status" value="3"/>
</dbReference>
<evidence type="ECO:0000256" key="1">
    <source>
        <dbReference type="PIRNR" id="PIRNR012524"/>
    </source>
</evidence>
<dbReference type="Pfam" id="PF21543">
    <property type="entry name" value="CvfB_2nd"/>
    <property type="match status" value="1"/>
</dbReference>
<evidence type="ECO:0000259" key="2">
    <source>
        <dbReference type="PROSITE" id="PS50126"/>
    </source>
</evidence>
<gene>
    <name evidence="3" type="ORF">GCWU000321_00187</name>
</gene>
<sequence>MINKMISPEINVPALKENSIVELPVSRIVSFGAFLSAQTGNNADDILLHNGQQTSEIKEGDIVKVFLYHDPKHRLTASMRLPKLEIGEVGYAEVIMTTRFGAFVDVGTERGIFLPYSEMIEPVQKGQKIWIKLYEDKTGRLAVTTHVEEDIRRLARPCKELNVGDKITGTVYNITRQGIFIITRERWIGFLHNSNINTVIKLGQELIGRITFIREDGHVNISLRQTKEREMNHDMAVLIDCMNQHNGLLPYTDKSDSKLIKLNLRMSKSAFKRAVGHLLKTNQIIMTEGKIRLKR</sequence>
<dbReference type="EMBL" id="ACIM02000001">
    <property type="protein sequence ID" value="EEW96248.1"/>
    <property type="molecule type" value="Genomic_DNA"/>
</dbReference>
<dbReference type="InterPro" id="IPR014464">
    <property type="entry name" value="CvfB_fam"/>
</dbReference>
<name>C9LLJ1_9FIRM</name>
<dbReference type="InterPro" id="IPR040764">
    <property type="entry name" value="CvfB_WH"/>
</dbReference>
<dbReference type="InterPro" id="IPR036388">
    <property type="entry name" value="WH-like_DNA-bd_sf"/>
</dbReference>
<dbReference type="STRING" id="592028.GCWU000321_00187"/>
<dbReference type="AlphaFoldDB" id="C9LLJ1"/>
<evidence type="ECO:0000313" key="3">
    <source>
        <dbReference type="EMBL" id="EEW96248.1"/>
    </source>
</evidence>
<dbReference type="Proteomes" id="UP000004736">
    <property type="component" value="Unassembled WGS sequence"/>
</dbReference>
<comment type="caution">
    <text evidence="3">The sequence shown here is derived from an EMBL/GenBank/DDBJ whole genome shotgun (WGS) entry which is preliminary data.</text>
</comment>
<dbReference type="eggNOG" id="COG2996">
    <property type="taxonomic scope" value="Bacteria"/>
</dbReference>
<proteinExistence type="inferred from homology"/>
<dbReference type="PANTHER" id="PTHR37296:SF1">
    <property type="entry name" value="CONSERVED VIRULENCE FACTOR B"/>
    <property type="match status" value="1"/>
</dbReference>